<dbReference type="CDD" id="cd00156">
    <property type="entry name" value="REC"/>
    <property type="match status" value="1"/>
</dbReference>
<comment type="caution">
    <text evidence="3">The sequence shown here is derived from an EMBL/GenBank/DDBJ whole genome shotgun (WGS) entry which is preliminary data.</text>
</comment>
<keyword evidence="1" id="KW-0597">Phosphoprotein</keyword>
<dbReference type="EMBL" id="PPTF01000015">
    <property type="protein sequence ID" value="POA99950.1"/>
    <property type="molecule type" value="Genomic_DNA"/>
</dbReference>
<evidence type="ECO:0000256" key="1">
    <source>
        <dbReference type="PROSITE-ProRule" id="PRU00169"/>
    </source>
</evidence>
<keyword evidence="4" id="KW-1185">Reference proteome</keyword>
<dbReference type="InterPro" id="IPR011006">
    <property type="entry name" value="CheY-like_superfamily"/>
</dbReference>
<dbReference type="AlphaFoldDB" id="A0A2K4MS76"/>
<dbReference type="InterPro" id="IPR013975">
    <property type="entry name" value="Tscrpt_reg_BetR_N"/>
</dbReference>
<proteinExistence type="predicted"/>
<evidence type="ECO:0000313" key="3">
    <source>
        <dbReference type="EMBL" id="POA99950.1"/>
    </source>
</evidence>
<name>A0A2K4MS76_9NEIS</name>
<dbReference type="SUPFAM" id="SSF52172">
    <property type="entry name" value="CheY-like"/>
    <property type="match status" value="1"/>
</dbReference>
<gene>
    <name evidence="3" type="ORF">C2134_04235</name>
</gene>
<dbReference type="Gene3D" id="3.40.50.2300">
    <property type="match status" value="1"/>
</dbReference>
<dbReference type="PROSITE" id="PS50110">
    <property type="entry name" value="RESPONSE_REGULATORY"/>
    <property type="match status" value="1"/>
</dbReference>
<dbReference type="RefSeq" id="WP_103317795.1">
    <property type="nucleotide sequence ID" value="NZ_PPTF01000015.1"/>
</dbReference>
<dbReference type="InterPro" id="IPR001789">
    <property type="entry name" value="Sig_transdc_resp-reg_receiver"/>
</dbReference>
<evidence type="ECO:0000259" key="2">
    <source>
        <dbReference type="PROSITE" id="PS50110"/>
    </source>
</evidence>
<sequence length="293" mass="32319">MSDAKCANQIICDNIRAQLEHFHWPEAQQAGLIEQILGLSTSQAYRKLNGSSPWQLAQVEKLAQYLNIPTSTLLVNRAQPDAPATPAANEQELIPAILHLNNQSGEAHCWIQLGEELADDSCAPLLLAKRLHDCWHVFPGTQFDGEGGHEVTYLTIRPPKRANSKRLLVAVLDDKDADLLSAILVQQGLFALPYYQSQALLQALPQEDFDAFVLDWVLDEPGSCMQVIETIRRHSPNVPIIVLTGYALEHENELSQALQTHGVYYIGKPAPGSILALQIKNMVTNALEPAGLN</sequence>
<dbReference type="Proteomes" id="UP000236416">
    <property type="component" value="Unassembled WGS sequence"/>
</dbReference>
<dbReference type="SMART" id="SM00448">
    <property type="entry name" value="REC"/>
    <property type="match status" value="1"/>
</dbReference>
<evidence type="ECO:0000313" key="4">
    <source>
        <dbReference type="Proteomes" id="UP000236416"/>
    </source>
</evidence>
<dbReference type="Pfam" id="PF08667">
    <property type="entry name" value="BetR"/>
    <property type="match status" value="1"/>
</dbReference>
<dbReference type="Pfam" id="PF00072">
    <property type="entry name" value="Response_reg"/>
    <property type="match status" value="1"/>
</dbReference>
<feature type="domain" description="Response regulatory" evidence="2">
    <location>
        <begin position="166"/>
        <end position="283"/>
    </location>
</feature>
<organism evidence="3 4">
    <name type="scientific">Chromobacterium sinusclupearum</name>
    <dbReference type="NCBI Taxonomy" id="2077146"/>
    <lineage>
        <taxon>Bacteria</taxon>
        <taxon>Pseudomonadati</taxon>
        <taxon>Pseudomonadota</taxon>
        <taxon>Betaproteobacteria</taxon>
        <taxon>Neisseriales</taxon>
        <taxon>Chromobacteriaceae</taxon>
        <taxon>Chromobacterium</taxon>
    </lineage>
</organism>
<feature type="modified residue" description="4-aspartylphosphate" evidence="1">
    <location>
        <position position="215"/>
    </location>
</feature>
<dbReference type="GO" id="GO:0000160">
    <property type="term" value="P:phosphorelay signal transduction system"/>
    <property type="evidence" value="ECO:0007669"/>
    <property type="project" value="InterPro"/>
</dbReference>
<reference evidence="3 4" key="1">
    <citation type="submission" date="2018-01" db="EMBL/GenBank/DDBJ databases">
        <title>Genomic Sequence of Chromobacterium MWU13-2610 from wild cranberry bogs within the Cape Cod National Seashore.</title>
        <authorList>
            <person name="O'Hara-Hanley K."/>
            <person name="Soby S."/>
            <person name="Harrison A."/>
        </authorList>
    </citation>
    <scope>NUCLEOTIDE SEQUENCE [LARGE SCALE GENOMIC DNA]</scope>
    <source>
        <strain evidence="3 4">MWU13-2610</strain>
    </source>
</reference>
<accession>A0A2K4MS76</accession>
<protein>
    <recommendedName>
        <fullName evidence="2">Response regulatory domain-containing protein</fullName>
    </recommendedName>
</protein>